<dbReference type="PROSITE" id="PS51155">
    <property type="entry name" value="CHIT_BIND_RR_2"/>
    <property type="match status" value="1"/>
</dbReference>
<organism evidence="1 2">
    <name type="scientific">Dermatophagoides pteronyssinus</name>
    <name type="common">European house dust mite</name>
    <dbReference type="NCBI Taxonomy" id="6956"/>
    <lineage>
        <taxon>Eukaryota</taxon>
        <taxon>Metazoa</taxon>
        <taxon>Ecdysozoa</taxon>
        <taxon>Arthropoda</taxon>
        <taxon>Chelicerata</taxon>
        <taxon>Arachnida</taxon>
        <taxon>Acari</taxon>
        <taxon>Acariformes</taxon>
        <taxon>Sarcoptiformes</taxon>
        <taxon>Astigmata</taxon>
        <taxon>Psoroptidia</taxon>
        <taxon>Analgoidea</taxon>
        <taxon>Pyroglyphidae</taxon>
        <taxon>Dermatophagoidinae</taxon>
        <taxon>Dermatophagoides</taxon>
    </lineage>
</organism>
<dbReference type="FunCoup" id="A0A6P6YEN5">
    <property type="interactions" value="15"/>
</dbReference>
<evidence type="ECO:0000313" key="1">
    <source>
        <dbReference type="Proteomes" id="UP000515146"/>
    </source>
</evidence>
<dbReference type="InterPro" id="IPR000618">
    <property type="entry name" value="Insect_cuticle"/>
</dbReference>
<accession>A0A6P6YEN5</accession>
<proteinExistence type="predicted"/>
<dbReference type="Pfam" id="PF00379">
    <property type="entry name" value="Chitin_bind_4"/>
    <property type="match status" value="1"/>
</dbReference>
<dbReference type="OMA" id="IAHEPMA"/>
<dbReference type="InterPro" id="IPR050468">
    <property type="entry name" value="Cuticle_Struct_Prot"/>
</dbReference>
<dbReference type="InterPro" id="IPR031311">
    <property type="entry name" value="CHIT_BIND_RR_consensus"/>
</dbReference>
<dbReference type="InParanoid" id="A0A6P6YEN5"/>
<dbReference type="Proteomes" id="UP000515146">
    <property type="component" value="Unplaced"/>
</dbReference>
<gene>
    <name evidence="2" type="primary">LOC113797093</name>
</gene>
<evidence type="ECO:0000313" key="2">
    <source>
        <dbReference type="RefSeq" id="XP_027203219.1"/>
    </source>
</evidence>
<dbReference type="GO" id="GO:0062129">
    <property type="term" value="C:chitin-based extracellular matrix"/>
    <property type="evidence" value="ECO:0007669"/>
    <property type="project" value="TreeGrafter"/>
</dbReference>
<dbReference type="OrthoDB" id="8021718at2759"/>
<dbReference type="PANTHER" id="PTHR10380">
    <property type="entry name" value="CUTICLE PROTEIN"/>
    <property type="match status" value="1"/>
</dbReference>
<dbReference type="PANTHER" id="PTHR10380:SF173">
    <property type="entry name" value="CUTICULAR PROTEIN 47EF, ISOFORM C-RELATED"/>
    <property type="match status" value="1"/>
</dbReference>
<reference evidence="2" key="1">
    <citation type="submission" date="2025-08" db="UniProtKB">
        <authorList>
            <consortium name="RefSeq"/>
        </authorList>
    </citation>
    <scope>IDENTIFICATION</scope>
    <source>
        <strain evidence="2">Airmid</strain>
    </source>
</reference>
<dbReference type="AlphaFoldDB" id="A0A6P6YEN5"/>
<sequence>MKLLLAVVVGVACAVTVNGNPMHGPAMVNTGHSAQFRSQDSLGNYAFGYNEDHATGGTFRRETGSPGMAHGSYGLRTIDGRVRVVNYVADGHGFRANIQTNEPGVDQDQDPASVLINKAAAIVAPYLTKQIVPAAAPIAMQHSVEAPVLANYEPAPYGHAGPAAAILSKYEPAAPLVDSAPLSYAAQPYAQSAPILSSDDSVYGMLNKGAYTADGPIYDAAPYGLHKK</sequence>
<dbReference type="GO" id="GO:0008010">
    <property type="term" value="F:structural constituent of chitin-based larval cuticle"/>
    <property type="evidence" value="ECO:0007669"/>
    <property type="project" value="TreeGrafter"/>
</dbReference>
<dbReference type="GeneID" id="113797093"/>
<dbReference type="PROSITE" id="PS00233">
    <property type="entry name" value="CHIT_BIND_RR_1"/>
    <property type="match status" value="1"/>
</dbReference>
<keyword evidence="1" id="KW-1185">Reference proteome</keyword>
<protein>
    <submittedName>
        <fullName evidence="2">Adult-specific rigid cuticular protein 15.7-like</fullName>
    </submittedName>
</protein>
<dbReference type="KEGG" id="dpte:113797093"/>
<name>A0A6P6YEN5_DERPT</name>
<dbReference type="RefSeq" id="XP_027203219.1">
    <property type="nucleotide sequence ID" value="XM_027347418.1"/>
</dbReference>